<dbReference type="GO" id="GO:0003700">
    <property type="term" value="F:DNA-binding transcription factor activity"/>
    <property type="evidence" value="ECO:0007669"/>
    <property type="project" value="InterPro"/>
</dbReference>
<protein>
    <submittedName>
        <fullName evidence="4">Signal transducer and activator of transcription 5B-like</fullName>
    </submittedName>
</protein>
<dbReference type="InterPro" id="IPR001217">
    <property type="entry name" value="STAT"/>
</dbReference>
<dbReference type="OrthoDB" id="19300at2759"/>
<dbReference type="KEGG" id="apln:112905147"/>
<dbReference type="InterPro" id="IPR013800">
    <property type="entry name" value="STAT_TF_alpha"/>
</dbReference>
<evidence type="ECO:0000313" key="4">
    <source>
        <dbReference type="RefSeq" id="XP_025832763.1"/>
    </source>
</evidence>
<keyword evidence="3" id="KW-1185">Reference proteome</keyword>
<reference evidence="4" key="1">
    <citation type="submission" date="2025-08" db="UniProtKB">
        <authorList>
            <consortium name="RefSeq"/>
        </authorList>
    </citation>
    <scope>IDENTIFICATION</scope>
    <source>
        <tissue evidence="4">Entire body</tissue>
    </source>
</reference>
<name>A0A7F5R9V9_AGRPL</name>
<dbReference type="RefSeq" id="XP_025832763.1">
    <property type="nucleotide sequence ID" value="XM_025976978.1"/>
</dbReference>
<dbReference type="InterPro" id="IPR015988">
    <property type="entry name" value="STAT_TF_CC"/>
</dbReference>
<dbReference type="AlphaFoldDB" id="A0A7F5R9V9"/>
<accession>A0A7F5R9V9</accession>
<proteinExistence type="predicted"/>
<feature type="domain" description="STAT transcription factor all-alpha" evidence="2">
    <location>
        <begin position="2"/>
        <end position="68"/>
    </location>
</feature>
<evidence type="ECO:0000259" key="2">
    <source>
        <dbReference type="Pfam" id="PF01017"/>
    </source>
</evidence>
<dbReference type="PANTHER" id="PTHR11801">
    <property type="entry name" value="SIGNAL TRANSDUCER AND ACTIVATOR OF TRANSCRIPTION"/>
    <property type="match status" value="1"/>
</dbReference>
<dbReference type="GeneID" id="112905147"/>
<keyword evidence="1" id="KW-0727">SH2 domain</keyword>
<evidence type="ECO:0000256" key="1">
    <source>
        <dbReference type="ARBA" id="ARBA00022999"/>
    </source>
</evidence>
<dbReference type="Proteomes" id="UP000192223">
    <property type="component" value="Unplaced"/>
</dbReference>
<sequence>MEQLLNQKIAGLMQLRLALGDKLQETFTLINTLQAQVLDEELIRWKRDQQLAGNGSVFNSNLDTIQEW</sequence>
<gene>
    <name evidence="4" type="primary">LOC112905147</name>
</gene>
<dbReference type="InParanoid" id="A0A7F5R9V9"/>
<organism evidence="3 4">
    <name type="scientific">Agrilus planipennis</name>
    <name type="common">Emerald ash borer</name>
    <name type="synonym">Agrilus marcopoli</name>
    <dbReference type="NCBI Taxonomy" id="224129"/>
    <lineage>
        <taxon>Eukaryota</taxon>
        <taxon>Metazoa</taxon>
        <taxon>Ecdysozoa</taxon>
        <taxon>Arthropoda</taxon>
        <taxon>Hexapoda</taxon>
        <taxon>Insecta</taxon>
        <taxon>Pterygota</taxon>
        <taxon>Neoptera</taxon>
        <taxon>Endopterygota</taxon>
        <taxon>Coleoptera</taxon>
        <taxon>Polyphaga</taxon>
        <taxon>Elateriformia</taxon>
        <taxon>Buprestoidea</taxon>
        <taxon>Buprestidae</taxon>
        <taxon>Agrilinae</taxon>
        <taxon>Agrilus</taxon>
    </lineage>
</organism>
<evidence type="ECO:0000313" key="3">
    <source>
        <dbReference type="Proteomes" id="UP000192223"/>
    </source>
</evidence>
<dbReference type="SUPFAM" id="SSF47655">
    <property type="entry name" value="STAT"/>
    <property type="match status" value="1"/>
</dbReference>
<dbReference type="GO" id="GO:0007165">
    <property type="term" value="P:signal transduction"/>
    <property type="evidence" value="ECO:0007669"/>
    <property type="project" value="InterPro"/>
</dbReference>
<dbReference type="Pfam" id="PF01017">
    <property type="entry name" value="STAT_alpha"/>
    <property type="match status" value="1"/>
</dbReference>
<dbReference type="Gene3D" id="1.20.1050.20">
    <property type="entry name" value="STAT transcription factor, all-alpha domain"/>
    <property type="match status" value="1"/>
</dbReference>